<protein>
    <submittedName>
        <fullName evidence="7">YitT family protein</fullName>
    </submittedName>
</protein>
<dbReference type="Proteomes" id="UP001597301">
    <property type="component" value="Unassembled WGS sequence"/>
</dbReference>
<dbReference type="InterPro" id="IPR003740">
    <property type="entry name" value="YitT"/>
</dbReference>
<gene>
    <name evidence="7" type="ORF">ACFSCZ_08030</name>
</gene>
<evidence type="ECO:0000313" key="7">
    <source>
        <dbReference type="EMBL" id="MFD1706703.1"/>
    </source>
</evidence>
<feature type="transmembrane region" description="Helical" evidence="6">
    <location>
        <begin position="168"/>
        <end position="187"/>
    </location>
</feature>
<sequence>MIVIFQRLGVILVGSLLIGIGINGFLVPHKLLDGGLIGLALILHYYFGFQTGLCMLVLSMPLCLYAWLYERTFFYNSLQGMLASSLLIDWLAPLRTQFLLPILVSAILGGTIIGIGIGLMLRYETSTGGTDLLAQFISKASSLNVGIIIFIIDGFVVSAGFSTLGAKSFVFSCLSIFIVGIITSILVKQSN</sequence>
<evidence type="ECO:0000256" key="3">
    <source>
        <dbReference type="ARBA" id="ARBA00022692"/>
    </source>
</evidence>
<dbReference type="EMBL" id="JBHUEO010000018">
    <property type="protein sequence ID" value="MFD1706703.1"/>
    <property type="molecule type" value="Genomic_DNA"/>
</dbReference>
<proteinExistence type="predicted"/>
<comment type="caution">
    <text evidence="7">The sequence shown here is derived from an EMBL/GenBank/DDBJ whole genome shotgun (WGS) entry which is preliminary data.</text>
</comment>
<evidence type="ECO:0000256" key="1">
    <source>
        <dbReference type="ARBA" id="ARBA00004651"/>
    </source>
</evidence>
<feature type="transmembrane region" description="Helical" evidence="6">
    <location>
        <begin position="98"/>
        <end position="121"/>
    </location>
</feature>
<keyword evidence="3 6" id="KW-0812">Transmembrane</keyword>
<comment type="subcellular location">
    <subcellularLocation>
        <location evidence="1">Cell membrane</location>
        <topology evidence="1">Multi-pass membrane protein</topology>
    </subcellularLocation>
</comment>
<evidence type="ECO:0000313" key="8">
    <source>
        <dbReference type="Proteomes" id="UP001597301"/>
    </source>
</evidence>
<reference evidence="8" key="1">
    <citation type="journal article" date="2019" name="Int. J. Syst. Evol. Microbiol.">
        <title>The Global Catalogue of Microorganisms (GCM) 10K type strain sequencing project: providing services to taxonomists for standard genome sequencing and annotation.</title>
        <authorList>
            <consortium name="The Broad Institute Genomics Platform"/>
            <consortium name="The Broad Institute Genome Sequencing Center for Infectious Disease"/>
            <person name="Wu L."/>
            <person name="Ma J."/>
        </authorList>
    </citation>
    <scope>NUCLEOTIDE SEQUENCE [LARGE SCALE GENOMIC DNA]</scope>
    <source>
        <strain evidence="8">CGMCC 1.12295</strain>
    </source>
</reference>
<feature type="transmembrane region" description="Helical" evidence="6">
    <location>
        <begin position="47"/>
        <end position="68"/>
    </location>
</feature>
<feature type="transmembrane region" description="Helical" evidence="6">
    <location>
        <begin position="73"/>
        <end position="92"/>
    </location>
</feature>
<feature type="transmembrane region" description="Helical" evidence="6">
    <location>
        <begin position="7"/>
        <end position="27"/>
    </location>
</feature>
<evidence type="ECO:0000256" key="5">
    <source>
        <dbReference type="ARBA" id="ARBA00023136"/>
    </source>
</evidence>
<accession>A0ABW4KHR2</accession>
<name>A0ABW4KHR2_9BACI</name>
<dbReference type="Pfam" id="PF02588">
    <property type="entry name" value="YitT_membrane"/>
    <property type="match status" value="1"/>
</dbReference>
<keyword evidence="8" id="KW-1185">Reference proteome</keyword>
<feature type="transmembrane region" description="Helical" evidence="6">
    <location>
        <begin position="142"/>
        <end position="162"/>
    </location>
</feature>
<keyword evidence="4 6" id="KW-1133">Transmembrane helix</keyword>
<dbReference type="PANTHER" id="PTHR33545">
    <property type="entry name" value="UPF0750 MEMBRANE PROTEIN YITT-RELATED"/>
    <property type="match status" value="1"/>
</dbReference>
<dbReference type="InterPro" id="IPR051461">
    <property type="entry name" value="UPF0750_membrane"/>
</dbReference>
<evidence type="ECO:0000256" key="2">
    <source>
        <dbReference type="ARBA" id="ARBA00022475"/>
    </source>
</evidence>
<dbReference type="PANTHER" id="PTHR33545:SF5">
    <property type="entry name" value="UPF0750 MEMBRANE PROTEIN YITT"/>
    <property type="match status" value="1"/>
</dbReference>
<evidence type="ECO:0000256" key="6">
    <source>
        <dbReference type="SAM" id="Phobius"/>
    </source>
</evidence>
<organism evidence="7 8">
    <name type="scientific">Siminovitchia sediminis</name>
    <dbReference type="NCBI Taxonomy" id="1274353"/>
    <lineage>
        <taxon>Bacteria</taxon>
        <taxon>Bacillati</taxon>
        <taxon>Bacillota</taxon>
        <taxon>Bacilli</taxon>
        <taxon>Bacillales</taxon>
        <taxon>Bacillaceae</taxon>
        <taxon>Siminovitchia</taxon>
    </lineage>
</organism>
<keyword evidence="5 6" id="KW-0472">Membrane</keyword>
<evidence type="ECO:0000256" key="4">
    <source>
        <dbReference type="ARBA" id="ARBA00022989"/>
    </source>
</evidence>
<dbReference type="RefSeq" id="WP_380773354.1">
    <property type="nucleotide sequence ID" value="NZ_JBHUEO010000018.1"/>
</dbReference>
<keyword evidence="2" id="KW-1003">Cell membrane</keyword>